<sequence length="156" mass="18231">MLLLELRLIPYTACMDMEKAIQLLRDEKIFPSEDVLVGAAGTYYGVYREYVDLLLVCEISVDWRYYKDGRAWLGKAVKGTRTVCWISLWEEFFRVSFYIATRLRGEFGKSNINEKILDRAMRQPPVGKLLPIVVEVADRHQLADLMEIVEFKLNFK</sequence>
<protein>
    <submittedName>
        <fullName evidence="1">Uncharacterized protein</fullName>
    </submittedName>
</protein>
<gene>
    <name evidence="1" type="ORF">CVV64_21885</name>
</gene>
<reference evidence="1 2" key="1">
    <citation type="journal article" date="2017" name="ISME J.">
        <title>Potential for microbial H2 and metal transformations associated with novel bacteria and archaea in deep terrestrial subsurface sediments.</title>
        <authorList>
            <person name="Hernsdorf A.W."/>
            <person name="Amano Y."/>
            <person name="Miyakawa K."/>
            <person name="Ise K."/>
            <person name="Suzuki Y."/>
            <person name="Anantharaman K."/>
            <person name="Probst A."/>
            <person name="Burstein D."/>
            <person name="Thomas B.C."/>
            <person name="Banfield J.F."/>
        </authorList>
    </citation>
    <scope>NUCLEOTIDE SEQUENCE [LARGE SCALE GENOMIC DNA]</scope>
    <source>
        <strain evidence="1">HGW-Wallbacteria-1</strain>
    </source>
</reference>
<dbReference type="Pfam" id="PF12663">
    <property type="entry name" value="DUF3788"/>
    <property type="match status" value="1"/>
</dbReference>
<evidence type="ECO:0000313" key="1">
    <source>
        <dbReference type="EMBL" id="PKK87565.1"/>
    </source>
</evidence>
<comment type="caution">
    <text evidence="1">The sequence shown here is derived from an EMBL/GenBank/DDBJ whole genome shotgun (WGS) entry which is preliminary data.</text>
</comment>
<dbReference type="EMBL" id="PGXC01000132">
    <property type="protein sequence ID" value="PKK87565.1"/>
    <property type="molecule type" value="Genomic_DNA"/>
</dbReference>
<dbReference type="AlphaFoldDB" id="A0A2N1PGV6"/>
<accession>A0A2N1PGV6</accession>
<proteinExistence type="predicted"/>
<organism evidence="1 2">
    <name type="scientific">Candidatus Wallbacteria bacterium HGW-Wallbacteria-1</name>
    <dbReference type="NCBI Taxonomy" id="2013854"/>
    <lineage>
        <taxon>Bacteria</taxon>
        <taxon>Candidatus Walliibacteriota</taxon>
    </lineage>
</organism>
<dbReference type="Proteomes" id="UP000233256">
    <property type="component" value="Unassembled WGS sequence"/>
</dbReference>
<name>A0A2N1PGV6_9BACT</name>
<evidence type="ECO:0000313" key="2">
    <source>
        <dbReference type="Proteomes" id="UP000233256"/>
    </source>
</evidence>
<dbReference type="InterPro" id="IPR024265">
    <property type="entry name" value="DUF3788"/>
</dbReference>